<feature type="domain" description="VOC" evidence="1">
    <location>
        <begin position="7"/>
        <end position="123"/>
    </location>
</feature>
<dbReference type="InterPro" id="IPR029068">
    <property type="entry name" value="Glyas_Bleomycin-R_OHBP_Dase"/>
</dbReference>
<organism evidence="2 3">
    <name type="scientific">Ramlibacter pallidus</name>
    <dbReference type="NCBI Taxonomy" id="2780087"/>
    <lineage>
        <taxon>Bacteria</taxon>
        <taxon>Pseudomonadati</taxon>
        <taxon>Pseudomonadota</taxon>
        <taxon>Betaproteobacteria</taxon>
        <taxon>Burkholderiales</taxon>
        <taxon>Comamonadaceae</taxon>
        <taxon>Ramlibacter</taxon>
    </lineage>
</organism>
<comment type="caution">
    <text evidence="2">The sequence shown here is derived from an EMBL/GenBank/DDBJ whole genome shotgun (WGS) entry which is preliminary data.</text>
</comment>
<evidence type="ECO:0000313" key="3">
    <source>
        <dbReference type="Proteomes" id="UP000806285"/>
    </source>
</evidence>
<dbReference type="Gene3D" id="3.10.180.10">
    <property type="entry name" value="2,3-Dihydroxybiphenyl 1,2-Dioxygenase, domain 1"/>
    <property type="match status" value="1"/>
</dbReference>
<dbReference type="Proteomes" id="UP000806285">
    <property type="component" value="Unassembled WGS sequence"/>
</dbReference>
<dbReference type="SUPFAM" id="SSF54593">
    <property type="entry name" value="Glyoxalase/Bleomycin resistance protein/Dihydroxybiphenyl dioxygenase"/>
    <property type="match status" value="1"/>
</dbReference>
<dbReference type="InterPro" id="IPR037523">
    <property type="entry name" value="VOC_core"/>
</dbReference>
<dbReference type="RefSeq" id="WP_193676616.1">
    <property type="nucleotide sequence ID" value="NZ_JADDIV010000003.1"/>
</dbReference>
<dbReference type="Pfam" id="PF00903">
    <property type="entry name" value="Glyoxalase"/>
    <property type="match status" value="1"/>
</dbReference>
<dbReference type="PROSITE" id="PS51819">
    <property type="entry name" value="VOC"/>
    <property type="match status" value="1"/>
</dbReference>
<evidence type="ECO:0000259" key="1">
    <source>
        <dbReference type="PROSITE" id="PS51819"/>
    </source>
</evidence>
<sequence length="129" mass="13915">MPAASLTYGAPVLQVADLARSVAHYRDCLGFAVDFDHEGFYAGVARDGCHVHLRCSPHRRRDQQAFESAEQLDACFGVADAAALSAEFAAAGASITVPLRTMPYGREFYVRDPDGYILGFVEAAQASRS</sequence>
<reference evidence="2 3" key="1">
    <citation type="submission" date="2020-10" db="EMBL/GenBank/DDBJ databases">
        <title>Ramlibacter sp. HM2 16S ribosomal RNA gene Genome sequencing and assembly.</title>
        <authorList>
            <person name="Kang M."/>
        </authorList>
    </citation>
    <scope>NUCLEOTIDE SEQUENCE [LARGE SCALE GENOMIC DNA]</scope>
    <source>
        <strain evidence="2 3">HM2</strain>
    </source>
</reference>
<proteinExistence type="predicted"/>
<accession>A0ABR9S3E7</accession>
<gene>
    <name evidence="2" type="ORF">IM787_10500</name>
</gene>
<dbReference type="EMBL" id="JADDIV010000003">
    <property type="protein sequence ID" value="MBE7367998.1"/>
    <property type="molecule type" value="Genomic_DNA"/>
</dbReference>
<dbReference type="InterPro" id="IPR004360">
    <property type="entry name" value="Glyas_Fos-R_dOase_dom"/>
</dbReference>
<keyword evidence="3" id="KW-1185">Reference proteome</keyword>
<evidence type="ECO:0000313" key="2">
    <source>
        <dbReference type="EMBL" id="MBE7367998.1"/>
    </source>
</evidence>
<protein>
    <submittedName>
        <fullName evidence="2">VOC family protein</fullName>
    </submittedName>
</protein>
<name>A0ABR9S3E7_9BURK</name>